<evidence type="ECO:0000256" key="2">
    <source>
        <dbReference type="ARBA" id="ARBA00022475"/>
    </source>
</evidence>
<gene>
    <name evidence="7" type="ORF">GCM10023168_01590</name>
</gene>
<feature type="transmembrane region" description="Helical" evidence="6">
    <location>
        <begin position="86"/>
        <end position="109"/>
    </location>
</feature>
<keyword evidence="4 6" id="KW-1133">Transmembrane helix</keyword>
<evidence type="ECO:0000256" key="5">
    <source>
        <dbReference type="ARBA" id="ARBA00023136"/>
    </source>
</evidence>
<dbReference type="PANTHER" id="PTHR30250:SF26">
    <property type="entry name" value="PSMA PROTEIN"/>
    <property type="match status" value="1"/>
</dbReference>
<feature type="transmembrane region" description="Helical" evidence="6">
    <location>
        <begin position="290"/>
        <end position="311"/>
    </location>
</feature>
<feature type="transmembrane region" description="Helical" evidence="6">
    <location>
        <begin position="45"/>
        <end position="66"/>
    </location>
</feature>
<proteinExistence type="predicted"/>
<reference evidence="8" key="1">
    <citation type="journal article" date="2019" name="Int. J. Syst. Evol. Microbiol.">
        <title>The Global Catalogue of Microorganisms (GCM) 10K type strain sequencing project: providing services to taxonomists for standard genome sequencing and annotation.</title>
        <authorList>
            <consortium name="The Broad Institute Genomics Platform"/>
            <consortium name="The Broad Institute Genome Sequencing Center for Infectious Disease"/>
            <person name="Wu L."/>
            <person name="Ma J."/>
        </authorList>
    </citation>
    <scope>NUCLEOTIDE SEQUENCE [LARGE SCALE GENOMIC DNA]</scope>
    <source>
        <strain evidence="8">JCM 17809</strain>
    </source>
</reference>
<keyword evidence="5 6" id="KW-0472">Membrane</keyword>
<keyword evidence="3 6" id="KW-0812">Transmembrane</keyword>
<dbReference type="InterPro" id="IPR050833">
    <property type="entry name" value="Poly_Biosynth_Transport"/>
</dbReference>
<evidence type="ECO:0000256" key="6">
    <source>
        <dbReference type="SAM" id="Phobius"/>
    </source>
</evidence>
<evidence type="ECO:0000256" key="1">
    <source>
        <dbReference type="ARBA" id="ARBA00004651"/>
    </source>
</evidence>
<dbReference type="Proteomes" id="UP001500945">
    <property type="component" value="Unassembled WGS sequence"/>
</dbReference>
<feature type="transmembrane region" description="Helical" evidence="6">
    <location>
        <begin position="115"/>
        <end position="135"/>
    </location>
</feature>
<keyword evidence="2" id="KW-1003">Cell membrane</keyword>
<comment type="caution">
    <text evidence="7">The sequence shown here is derived from an EMBL/GenBank/DDBJ whole genome shotgun (WGS) entry which is preliminary data.</text>
</comment>
<evidence type="ECO:0000256" key="4">
    <source>
        <dbReference type="ARBA" id="ARBA00022989"/>
    </source>
</evidence>
<name>A0ABP8JW40_9MICO</name>
<evidence type="ECO:0000256" key="3">
    <source>
        <dbReference type="ARBA" id="ARBA00022692"/>
    </source>
</evidence>
<feature type="transmembrane region" description="Helical" evidence="6">
    <location>
        <begin position="174"/>
        <end position="196"/>
    </location>
</feature>
<feature type="transmembrane region" description="Helical" evidence="6">
    <location>
        <begin position="323"/>
        <end position="343"/>
    </location>
</feature>
<dbReference type="CDD" id="cd13126">
    <property type="entry name" value="MATE_like_11"/>
    <property type="match status" value="1"/>
</dbReference>
<dbReference type="PANTHER" id="PTHR30250">
    <property type="entry name" value="PST FAMILY PREDICTED COLANIC ACID TRANSPORTER"/>
    <property type="match status" value="1"/>
</dbReference>
<dbReference type="RefSeq" id="WP_345201232.1">
    <property type="nucleotide sequence ID" value="NZ_BAABGM010000001.1"/>
</dbReference>
<comment type="subcellular location">
    <subcellularLocation>
        <location evidence="1">Cell membrane</location>
        <topology evidence="1">Multi-pass membrane protein</topology>
    </subcellularLocation>
</comment>
<evidence type="ECO:0000313" key="7">
    <source>
        <dbReference type="EMBL" id="GAA4397020.1"/>
    </source>
</evidence>
<keyword evidence="8" id="KW-1185">Reference proteome</keyword>
<protein>
    <submittedName>
        <fullName evidence="7">Membrane protein</fullName>
    </submittedName>
</protein>
<sequence length="435" mass="45240">MVAVTTGWFAPVARLGWGVADQGVASLGNFAFSILVAKALSPNEFGAFALAWVTYGMLLNLSRGLATDPLVVRFSHGGHSAWRSAVQASTGTAVAVGAVSGVVCVGVGSVLSQPLGTAVMALGVVLPGLLLQDALRFASFAAGRPAVAFANDVVWATLQTLSAAALYLTCHVTVATATLAFGATALVAAMVGWLQLRVLPHVGRVRWWLVTQRSLALRYAAENLSISGARQLRMTLLGVIAGLAAVGQVRAAEILMGPFMVILMGVSQVAVPEGVRVLQRSGHRLLRFSLLLGSVQALAAVAWGALMIVLVPRGLGELLLGELWVGAYALLLPVLINMAVGCFENGAMTGVRALGAARHSLAAQLSNAALYLVGGVGGAVLDGARGSCWGVACATTIATGIWWSRLLRAYHEHDFHDRRDEPSSRPAAVTVQEAQ</sequence>
<dbReference type="EMBL" id="BAABGM010000001">
    <property type="protein sequence ID" value="GAA4397020.1"/>
    <property type="molecule type" value="Genomic_DNA"/>
</dbReference>
<accession>A0ABP8JW40</accession>
<evidence type="ECO:0000313" key="8">
    <source>
        <dbReference type="Proteomes" id="UP001500945"/>
    </source>
</evidence>
<organism evidence="7 8">
    <name type="scientific">Fodinibacter luteus</name>
    <dbReference type="NCBI Taxonomy" id="552064"/>
    <lineage>
        <taxon>Bacteria</taxon>
        <taxon>Bacillati</taxon>
        <taxon>Actinomycetota</taxon>
        <taxon>Actinomycetes</taxon>
        <taxon>Micrococcales</taxon>
        <taxon>Intrasporangiaceae</taxon>
        <taxon>Fodinibacter (ex Wang et al. 2009)</taxon>
    </lineage>
</organism>